<evidence type="ECO:0000313" key="3">
    <source>
        <dbReference type="EMBL" id="ESO83423.1"/>
    </source>
</evidence>
<feature type="transmembrane region" description="Helical" evidence="2">
    <location>
        <begin position="40"/>
        <end position="64"/>
    </location>
</feature>
<organism evidence="3 4">
    <name type="scientific">Lottia gigantea</name>
    <name type="common">Giant owl limpet</name>
    <dbReference type="NCBI Taxonomy" id="225164"/>
    <lineage>
        <taxon>Eukaryota</taxon>
        <taxon>Metazoa</taxon>
        <taxon>Spiralia</taxon>
        <taxon>Lophotrochozoa</taxon>
        <taxon>Mollusca</taxon>
        <taxon>Gastropoda</taxon>
        <taxon>Patellogastropoda</taxon>
        <taxon>Lottioidea</taxon>
        <taxon>Lottiidae</taxon>
        <taxon>Lottia</taxon>
    </lineage>
</organism>
<sequence>MPYAIRLNLALIFQFKKKTGVSSTYLFSSDSTDDGISPTVLGIIGALVAIIAAMVIGIAIYCLMKRRRSEEKEKNEKTVTYNRRSNGTPNPEASANANLPNGNSGVETAAYYVNVPDQSNNEEQGPYASLDDDLTPPVYETLK</sequence>
<dbReference type="AlphaFoldDB" id="V3YZ56"/>
<dbReference type="GeneID" id="20241109"/>
<evidence type="ECO:0000313" key="4">
    <source>
        <dbReference type="Proteomes" id="UP000030746"/>
    </source>
</evidence>
<proteinExistence type="predicted"/>
<dbReference type="CTD" id="20241109"/>
<feature type="region of interest" description="Disordered" evidence="1">
    <location>
        <begin position="69"/>
        <end position="143"/>
    </location>
</feature>
<feature type="compositionally biased region" description="Polar residues" evidence="1">
    <location>
        <begin position="78"/>
        <end position="106"/>
    </location>
</feature>
<keyword evidence="4" id="KW-1185">Reference proteome</keyword>
<dbReference type="Proteomes" id="UP000030746">
    <property type="component" value="Unassembled WGS sequence"/>
</dbReference>
<dbReference type="EMBL" id="KB203683">
    <property type="protein sequence ID" value="ESO83423.1"/>
    <property type="molecule type" value="Genomic_DNA"/>
</dbReference>
<accession>V3YZ56</accession>
<keyword evidence="2" id="KW-0472">Membrane</keyword>
<dbReference type="KEGG" id="lgi:LOTGIDRAFT_169287"/>
<keyword evidence="2" id="KW-0812">Transmembrane</keyword>
<protein>
    <submittedName>
        <fullName evidence="3">Uncharacterized protein</fullName>
    </submittedName>
</protein>
<evidence type="ECO:0000256" key="2">
    <source>
        <dbReference type="SAM" id="Phobius"/>
    </source>
</evidence>
<evidence type="ECO:0000256" key="1">
    <source>
        <dbReference type="SAM" id="MobiDB-lite"/>
    </source>
</evidence>
<dbReference type="RefSeq" id="XP_009065854.1">
    <property type="nucleotide sequence ID" value="XM_009067606.1"/>
</dbReference>
<keyword evidence="2" id="KW-1133">Transmembrane helix</keyword>
<gene>
    <name evidence="3" type="ORF">LOTGIDRAFT_169287</name>
</gene>
<dbReference type="HOGENOM" id="CLU_1808402_0_0_1"/>
<name>V3YZ56_LOTGI</name>
<reference evidence="3 4" key="1">
    <citation type="journal article" date="2013" name="Nature">
        <title>Insights into bilaterian evolution from three spiralian genomes.</title>
        <authorList>
            <person name="Simakov O."/>
            <person name="Marletaz F."/>
            <person name="Cho S.J."/>
            <person name="Edsinger-Gonzales E."/>
            <person name="Havlak P."/>
            <person name="Hellsten U."/>
            <person name="Kuo D.H."/>
            <person name="Larsson T."/>
            <person name="Lv J."/>
            <person name="Arendt D."/>
            <person name="Savage R."/>
            <person name="Osoegawa K."/>
            <person name="de Jong P."/>
            <person name="Grimwood J."/>
            <person name="Chapman J.A."/>
            <person name="Shapiro H."/>
            <person name="Aerts A."/>
            <person name="Otillar R.P."/>
            <person name="Terry A.Y."/>
            <person name="Boore J.L."/>
            <person name="Grigoriev I.V."/>
            <person name="Lindberg D.R."/>
            <person name="Seaver E.C."/>
            <person name="Weisblat D.A."/>
            <person name="Putnam N.H."/>
            <person name="Rokhsar D.S."/>
        </authorList>
    </citation>
    <scope>NUCLEOTIDE SEQUENCE [LARGE SCALE GENOMIC DNA]</scope>
</reference>